<evidence type="ECO:0000313" key="7">
    <source>
        <dbReference type="EMBL" id="ABE60019.1"/>
    </source>
</evidence>
<sequence>MTLDLIWWLAYLALGGAVGIFAGLLGVGGGGIMVPVLTSLFALQGFPHDTLVHVALGTSMAAIVPTSLASLRAHHRRGGVAWPVVRFITPGILLGTFLGTFLASHVPTTGLAVFFACFMAFVSLQMLINLKPAPTRTLPGAWGISGVGLGIGGISALVAIGGGSLTVPFLTWCNVALRRAIGTSAAVGLPIALAGALGYLINGWGEAALPAGTLGFIYWPAVVSMSIVSFFTAPLGARLAHRLPVAMLKRIFAFVLMALSVKMLFTVLSG</sequence>
<evidence type="ECO:0000256" key="5">
    <source>
        <dbReference type="ARBA" id="ARBA00023136"/>
    </source>
</evidence>
<organism evidence="7 8">
    <name type="scientific">Chromohalobacter israelensis (strain ATCC BAA-138 / DSM 3043 / CIP 106854 / NCIMB 13768 / 1H11)</name>
    <name type="common">Chromohalobacter salexigens</name>
    <dbReference type="NCBI Taxonomy" id="290398"/>
    <lineage>
        <taxon>Bacteria</taxon>
        <taxon>Pseudomonadati</taxon>
        <taxon>Pseudomonadota</taxon>
        <taxon>Gammaproteobacteria</taxon>
        <taxon>Oceanospirillales</taxon>
        <taxon>Halomonadaceae</taxon>
        <taxon>Chromohalobacter</taxon>
    </lineage>
</organism>
<dbReference type="AlphaFoldDB" id="Q1QU39"/>
<dbReference type="KEGG" id="csa:Csal_2672"/>
<reference evidence="7 8" key="1">
    <citation type="journal article" date="2011" name="Stand. Genomic Sci.">
        <title>Complete genome sequence of the halophilic and highly halotolerant Chromohalobacter salexigens type strain (1H11(T)).</title>
        <authorList>
            <person name="Copeland A."/>
            <person name="O'Connor K."/>
            <person name="Lucas S."/>
            <person name="Lapidus A."/>
            <person name="Berry K.W."/>
            <person name="Detter J.C."/>
            <person name="Del Rio T.G."/>
            <person name="Hammon N."/>
            <person name="Dalin E."/>
            <person name="Tice H."/>
            <person name="Pitluck S."/>
            <person name="Bruce D."/>
            <person name="Goodwin L."/>
            <person name="Han C."/>
            <person name="Tapia R."/>
            <person name="Saunders E."/>
            <person name="Schmutz J."/>
            <person name="Brettin T."/>
            <person name="Larimer F."/>
            <person name="Land M."/>
            <person name="Hauser L."/>
            <person name="Vargas C."/>
            <person name="Nieto J.J."/>
            <person name="Kyrpides N.C."/>
            <person name="Ivanova N."/>
            <person name="Goker M."/>
            <person name="Klenk H.P."/>
            <person name="Csonka L.N."/>
            <person name="Woyke T."/>
        </authorList>
    </citation>
    <scope>NUCLEOTIDE SEQUENCE [LARGE SCALE GENOMIC DNA]</scope>
    <source>
        <strain evidence="8">ATCC BAA-138 / DSM 3043 / CIP 106854 / NCIMB 13768 / 1H11</strain>
    </source>
</reference>
<dbReference type="OrthoDB" id="457670at2"/>
<evidence type="ECO:0000256" key="4">
    <source>
        <dbReference type="ARBA" id="ARBA00022989"/>
    </source>
</evidence>
<feature type="transmembrane region" description="Helical" evidence="6">
    <location>
        <begin position="251"/>
        <end position="268"/>
    </location>
</feature>
<feature type="transmembrane region" description="Helical" evidence="6">
    <location>
        <begin position="110"/>
        <end position="128"/>
    </location>
</feature>
<dbReference type="eggNOG" id="COG0730">
    <property type="taxonomic scope" value="Bacteria"/>
</dbReference>
<dbReference type="Proteomes" id="UP000000239">
    <property type="component" value="Chromosome"/>
</dbReference>
<evidence type="ECO:0000256" key="6">
    <source>
        <dbReference type="RuleBase" id="RU363041"/>
    </source>
</evidence>
<keyword evidence="6" id="KW-1003">Cell membrane</keyword>
<protein>
    <recommendedName>
        <fullName evidence="6">Probable membrane transporter protein</fullName>
    </recommendedName>
</protein>
<keyword evidence="5 6" id="KW-0472">Membrane</keyword>
<keyword evidence="8" id="KW-1185">Reference proteome</keyword>
<feature type="transmembrane region" description="Helical" evidence="6">
    <location>
        <begin position="80"/>
        <end position="103"/>
    </location>
</feature>
<feature type="transmembrane region" description="Helical" evidence="6">
    <location>
        <begin position="185"/>
        <end position="204"/>
    </location>
</feature>
<evidence type="ECO:0000256" key="3">
    <source>
        <dbReference type="ARBA" id="ARBA00022692"/>
    </source>
</evidence>
<dbReference type="GO" id="GO:0005886">
    <property type="term" value="C:plasma membrane"/>
    <property type="evidence" value="ECO:0007669"/>
    <property type="project" value="UniProtKB-SubCell"/>
</dbReference>
<dbReference type="HOGENOM" id="CLU_045498_6_0_6"/>
<feature type="transmembrane region" description="Helical" evidence="6">
    <location>
        <begin position="140"/>
        <end position="173"/>
    </location>
</feature>
<dbReference type="EMBL" id="CP000285">
    <property type="protein sequence ID" value="ABE60019.1"/>
    <property type="molecule type" value="Genomic_DNA"/>
</dbReference>
<comment type="similarity">
    <text evidence="2 6">Belongs to the 4-toluene sulfonate uptake permease (TSUP) (TC 2.A.102) family.</text>
</comment>
<feature type="transmembrane region" description="Helical" evidence="6">
    <location>
        <begin position="50"/>
        <end position="68"/>
    </location>
</feature>
<dbReference type="STRING" id="290398.Csal_2672"/>
<proteinExistence type="inferred from homology"/>
<keyword evidence="3 6" id="KW-0812">Transmembrane</keyword>
<dbReference type="GeneID" id="95335370"/>
<keyword evidence="4 6" id="KW-1133">Transmembrane helix</keyword>
<dbReference type="Pfam" id="PF01925">
    <property type="entry name" value="TauE"/>
    <property type="match status" value="1"/>
</dbReference>
<evidence type="ECO:0000256" key="1">
    <source>
        <dbReference type="ARBA" id="ARBA00004141"/>
    </source>
</evidence>
<dbReference type="PANTHER" id="PTHR43483:SF3">
    <property type="entry name" value="MEMBRANE TRANSPORTER PROTEIN HI_0806-RELATED"/>
    <property type="match status" value="1"/>
</dbReference>
<dbReference type="RefSeq" id="WP_011507965.1">
    <property type="nucleotide sequence ID" value="NC_007963.1"/>
</dbReference>
<gene>
    <name evidence="7" type="ordered locus">Csal_2672</name>
</gene>
<name>Q1QU39_CHRI1</name>
<dbReference type="InterPro" id="IPR002781">
    <property type="entry name" value="TM_pro_TauE-like"/>
</dbReference>
<evidence type="ECO:0000313" key="8">
    <source>
        <dbReference type="Proteomes" id="UP000000239"/>
    </source>
</evidence>
<dbReference type="PANTHER" id="PTHR43483">
    <property type="entry name" value="MEMBRANE TRANSPORTER PROTEIN HI_0806-RELATED"/>
    <property type="match status" value="1"/>
</dbReference>
<feature type="transmembrane region" description="Helical" evidence="6">
    <location>
        <begin position="6"/>
        <end position="38"/>
    </location>
</feature>
<evidence type="ECO:0000256" key="2">
    <source>
        <dbReference type="ARBA" id="ARBA00009142"/>
    </source>
</evidence>
<feature type="transmembrane region" description="Helical" evidence="6">
    <location>
        <begin position="216"/>
        <end position="239"/>
    </location>
</feature>
<accession>Q1QU39</accession>
<comment type="subcellular location">
    <subcellularLocation>
        <location evidence="6">Cell membrane</location>
        <topology evidence="6">Multi-pass membrane protein</topology>
    </subcellularLocation>
    <subcellularLocation>
        <location evidence="1">Membrane</location>
        <topology evidence="1">Multi-pass membrane protein</topology>
    </subcellularLocation>
</comment>